<comment type="caution">
    <text evidence="2">The sequence shown here is derived from an EMBL/GenBank/DDBJ whole genome shotgun (WGS) entry which is preliminary data.</text>
</comment>
<accession>A0ABP6GAP1</accession>
<evidence type="ECO:0000313" key="3">
    <source>
        <dbReference type="Proteomes" id="UP001500886"/>
    </source>
</evidence>
<feature type="compositionally biased region" description="Low complexity" evidence="1">
    <location>
        <begin position="189"/>
        <end position="204"/>
    </location>
</feature>
<proteinExistence type="predicted"/>
<reference evidence="3" key="1">
    <citation type="journal article" date="2019" name="Int. J. Syst. Evol. Microbiol.">
        <title>The Global Catalogue of Microorganisms (GCM) 10K type strain sequencing project: providing services to taxonomists for standard genome sequencing and annotation.</title>
        <authorList>
            <consortium name="The Broad Institute Genomics Platform"/>
            <consortium name="The Broad Institute Genome Sequencing Center for Infectious Disease"/>
            <person name="Wu L."/>
            <person name="Ma J."/>
        </authorList>
    </citation>
    <scope>NUCLEOTIDE SEQUENCE [LARGE SCALE GENOMIC DNA]</scope>
    <source>
        <strain evidence="3">JCM 4542</strain>
    </source>
</reference>
<dbReference type="Proteomes" id="UP001500886">
    <property type="component" value="Unassembled WGS sequence"/>
</dbReference>
<feature type="compositionally biased region" description="Pro residues" evidence="1">
    <location>
        <begin position="122"/>
        <end position="135"/>
    </location>
</feature>
<protein>
    <submittedName>
        <fullName evidence="2">Uncharacterized protein</fullName>
    </submittedName>
</protein>
<gene>
    <name evidence="2" type="ORF">GCM10010315_40320</name>
</gene>
<sequence length="240" mass="26352">MSAGMNMHEPPDPAMADPVGDGISEQTPKPRLWVRLPDGQKMRGRLLRRWQSRQGQWFYTVSLTLWAHAQVDGRDVAEPADVICHIPATQVEQVPDESYDGVPTRRHPAAIARARKGHKAPARPPQPEGRGPWPPARGDSTDRWRIEQPVSHTAMQVHGARSCTMPSASSPAGPPGLPTSPQPRRRKPYANPGPRRAPYAARPACFSSSPPARADPRATSEAVRDLSAETFDLAQAKGRW</sequence>
<name>A0ABP6GAP1_9ACTN</name>
<dbReference type="EMBL" id="BAAASL010000015">
    <property type="protein sequence ID" value="GAA2720294.1"/>
    <property type="molecule type" value="Genomic_DNA"/>
</dbReference>
<evidence type="ECO:0000256" key="1">
    <source>
        <dbReference type="SAM" id="MobiDB-lite"/>
    </source>
</evidence>
<keyword evidence="3" id="KW-1185">Reference proteome</keyword>
<feature type="compositionally biased region" description="Basic residues" evidence="1">
    <location>
        <begin position="112"/>
        <end position="121"/>
    </location>
</feature>
<feature type="compositionally biased region" description="Pro residues" evidence="1">
    <location>
        <begin position="172"/>
        <end position="181"/>
    </location>
</feature>
<evidence type="ECO:0000313" key="2">
    <source>
        <dbReference type="EMBL" id="GAA2720294.1"/>
    </source>
</evidence>
<feature type="region of interest" description="Disordered" evidence="1">
    <location>
        <begin position="112"/>
        <end position="225"/>
    </location>
</feature>
<organism evidence="2 3">
    <name type="scientific">Streptomyces luteosporeus</name>
    <dbReference type="NCBI Taxonomy" id="173856"/>
    <lineage>
        <taxon>Bacteria</taxon>
        <taxon>Bacillati</taxon>
        <taxon>Actinomycetota</taxon>
        <taxon>Actinomycetes</taxon>
        <taxon>Kitasatosporales</taxon>
        <taxon>Streptomycetaceae</taxon>
        <taxon>Streptomyces</taxon>
    </lineage>
</organism>
<feature type="compositionally biased region" description="Basic and acidic residues" evidence="1">
    <location>
        <begin position="214"/>
        <end position="225"/>
    </location>
</feature>